<keyword evidence="8" id="KW-0256">Endoplasmic reticulum</keyword>
<keyword evidence="12 14" id="KW-0503">Monooxygenase</keyword>
<evidence type="ECO:0000256" key="9">
    <source>
        <dbReference type="ARBA" id="ARBA00022848"/>
    </source>
</evidence>
<evidence type="ECO:0000256" key="4">
    <source>
        <dbReference type="ARBA" id="ARBA00004406"/>
    </source>
</evidence>
<keyword evidence="7 14" id="KW-0479">Metal-binding</keyword>
<dbReference type="InterPro" id="IPR050196">
    <property type="entry name" value="Cytochrome_P450_Monoox"/>
</dbReference>
<dbReference type="PRINTS" id="PR00385">
    <property type="entry name" value="P450"/>
</dbReference>
<keyword evidence="16" id="KW-1185">Reference proteome</keyword>
<comment type="function">
    <text evidence="2">May be involved in the metabolism of insect hormones and in the breakdown of synthetic insecticides.</text>
</comment>
<evidence type="ECO:0000313" key="16">
    <source>
        <dbReference type="Proteomes" id="UP000837857"/>
    </source>
</evidence>
<keyword evidence="6 14" id="KW-0349">Heme</keyword>
<dbReference type="Pfam" id="PF00067">
    <property type="entry name" value="p450"/>
    <property type="match status" value="1"/>
</dbReference>
<comment type="subcellular location">
    <subcellularLocation>
        <location evidence="4">Endoplasmic reticulum membrane</location>
        <topology evidence="4">Peripheral membrane protein</topology>
    </subcellularLocation>
    <subcellularLocation>
        <location evidence="3">Microsome membrane</location>
        <topology evidence="3">Peripheral membrane protein</topology>
    </subcellularLocation>
</comment>
<evidence type="ECO:0000256" key="12">
    <source>
        <dbReference type="ARBA" id="ARBA00023033"/>
    </source>
</evidence>
<protein>
    <recommendedName>
        <fullName evidence="17">Cytochrome P450</fullName>
    </recommendedName>
</protein>
<keyword evidence="13" id="KW-0472">Membrane</keyword>
<evidence type="ECO:0000256" key="10">
    <source>
        <dbReference type="ARBA" id="ARBA00023002"/>
    </source>
</evidence>
<accession>A0ABN8JA35</accession>
<evidence type="ECO:0000256" key="7">
    <source>
        <dbReference type="ARBA" id="ARBA00022723"/>
    </source>
</evidence>
<evidence type="ECO:0000256" key="13">
    <source>
        <dbReference type="ARBA" id="ARBA00023136"/>
    </source>
</evidence>
<dbReference type="InterPro" id="IPR036396">
    <property type="entry name" value="Cyt_P450_sf"/>
</dbReference>
<dbReference type="PROSITE" id="PS00086">
    <property type="entry name" value="CYTOCHROME_P450"/>
    <property type="match status" value="1"/>
</dbReference>
<organism evidence="15 16">
    <name type="scientific">Iphiclides podalirius</name>
    <name type="common">scarce swallowtail</name>
    <dbReference type="NCBI Taxonomy" id="110791"/>
    <lineage>
        <taxon>Eukaryota</taxon>
        <taxon>Metazoa</taxon>
        <taxon>Ecdysozoa</taxon>
        <taxon>Arthropoda</taxon>
        <taxon>Hexapoda</taxon>
        <taxon>Insecta</taxon>
        <taxon>Pterygota</taxon>
        <taxon>Neoptera</taxon>
        <taxon>Endopterygota</taxon>
        <taxon>Lepidoptera</taxon>
        <taxon>Glossata</taxon>
        <taxon>Ditrysia</taxon>
        <taxon>Papilionoidea</taxon>
        <taxon>Papilionidae</taxon>
        <taxon>Papilioninae</taxon>
        <taxon>Iphiclides</taxon>
    </lineage>
</organism>
<evidence type="ECO:0000256" key="2">
    <source>
        <dbReference type="ARBA" id="ARBA00003690"/>
    </source>
</evidence>
<evidence type="ECO:0000256" key="1">
    <source>
        <dbReference type="ARBA" id="ARBA00001971"/>
    </source>
</evidence>
<dbReference type="Gene3D" id="1.10.630.10">
    <property type="entry name" value="Cytochrome P450"/>
    <property type="match status" value="1"/>
</dbReference>
<dbReference type="SUPFAM" id="SSF48264">
    <property type="entry name" value="Cytochrome P450"/>
    <property type="match status" value="1"/>
</dbReference>
<dbReference type="PANTHER" id="PTHR24291:SF189">
    <property type="entry name" value="CYTOCHROME P450 4C3-RELATED"/>
    <property type="match status" value="1"/>
</dbReference>
<name>A0ABN8JA35_9NEOP</name>
<comment type="cofactor">
    <cofactor evidence="1">
        <name>heme</name>
        <dbReference type="ChEBI" id="CHEBI:30413"/>
    </cofactor>
</comment>
<proteinExistence type="inferred from homology"/>
<dbReference type="EMBL" id="OW152820">
    <property type="protein sequence ID" value="CAH2074975.1"/>
    <property type="molecule type" value="Genomic_DNA"/>
</dbReference>
<dbReference type="CDD" id="cd20628">
    <property type="entry name" value="CYP4"/>
    <property type="match status" value="1"/>
</dbReference>
<keyword evidence="11 14" id="KW-0408">Iron</keyword>
<comment type="similarity">
    <text evidence="5 14">Belongs to the cytochrome P450 family.</text>
</comment>
<dbReference type="InterPro" id="IPR017972">
    <property type="entry name" value="Cyt_P450_CS"/>
</dbReference>
<feature type="non-terminal residue" evidence="15">
    <location>
        <position position="518"/>
    </location>
</feature>
<evidence type="ECO:0000256" key="5">
    <source>
        <dbReference type="ARBA" id="ARBA00010617"/>
    </source>
</evidence>
<evidence type="ECO:0000256" key="14">
    <source>
        <dbReference type="RuleBase" id="RU000461"/>
    </source>
</evidence>
<dbReference type="PRINTS" id="PR00463">
    <property type="entry name" value="EP450I"/>
</dbReference>
<evidence type="ECO:0008006" key="17">
    <source>
        <dbReference type="Google" id="ProtNLM"/>
    </source>
</evidence>
<dbReference type="InterPro" id="IPR002401">
    <property type="entry name" value="Cyt_P450_E_grp-I"/>
</dbReference>
<keyword evidence="9" id="KW-0492">Microsome</keyword>
<evidence type="ECO:0000256" key="11">
    <source>
        <dbReference type="ARBA" id="ARBA00023004"/>
    </source>
</evidence>
<dbReference type="Proteomes" id="UP000837857">
    <property type="component" value="Chromosome 8"/>
</dbReference>
<evidence type="ECO:0000256" key="3">
    <source>
        <dbReference type="ARBA" id="ARBA00004174"/>
    </source>
</evidence>
<dbReference type="InterPro" id="IPR001128">
    <property type="entry name" value="Cyt_P450"/>
</dbReference>
<keyword evidence="10 14" id="KW-0560">Oxidoreductase</keyword>
<evidence type="ECO:0000256" key="8">
    <source>
        <dbReference type="ARBA" id="ARBA00022824"/>
    </source>
</evidence>
<evidence type="ECO:0000256" key="6">
    <source>
        <dbReference type="ARBA" id="ARBA00022617"/>
    </source>
</evidence>
<dbReference type="PANTHER" id="PTHR24291">
    <property type="entry name" value="CYTOCHROME P450 FAMILY 4"/>
    <property type="match status" value="1"/>
</dbReference>
<gene>
    <name evidence="15" type="ORF">IPOD504_LOCUS16387</name>
</gene>
<reference evidence="15" key="1">
    <citation type="submission" date="2022-03" db="EMBL/GenBank/DDBJ databases">
        <authorList>
            <person name="Martin H S."/>
        </authorList>
    </citation>
    <scope>NUCLEOTIDE SEQUENCE</scope>
</reference>
<sequence length="518" mass="59008">MLIELLFAAVVTCFGWYVWRRRRILRLSNKLKNKFRAYPLVGHGYMFSGSDEDRMTAFKTFGLEAIKNNGVTSLWFGNDYYTLIADAAIAETVVKTCLEKSHLTEVLKHLLENGSIFAPVKIWRPRRKVVAPTFSQRNLQAFVEVFSQQSSVLADQLGLMAGKGPFSIWKYFTTFTMDSVCETALGVKVNAQTQPDTPFLNAFDEYCELIAARMCQPWLRIEALYKLLPDSVKLEKNKKYICDYVDKVVRAKRNEQRQMASSDEVNCAVSSFKPFLDLIIESSGGKHGFTDNELREETLVIVLAGTDTSAVGAAFTSVVLSRYMDVQEKVFEELCEAFGDSDKPVVPGDLPKLKYLEAVIRESMRLYTPVPIIARKLDKDVTLPSGLTLVKDSGVVINIWALHRNPLYWGKDAEEFKPERFLEGPLQHPAAFMPFSYGSRNCLGYQYAMMVMKTALATVLRRYRLLPPTAMSSEELRKPLRVKYDIMMRNVDNYMVRLEPRINSRLVKVRSEEKVQSG</sequence>
<evidence type="ECO:0000313" key="15">
    <source>
        <dbReference type="EMBL" id="CAH2074975.1"/>
    </source>
</evidence>